<dbReference type="EMBL" id="JANJQO010001290">
    <property type="protein sequence ID" value="KAJ2971699.1"/>
    <property type="molecule type" value="Genomic_DNA"/>
</dbReference>
<dbReference type="Proteomes" id="UP001143910">
    <property type="component" value="Unassembled WGS sequence"/>
</dbReference>
<gene>
    <name evidence="1" type="ORF">NQ176_g7561</name>
</gene>
<evidence type="ECO:0000313" key="2">
    <source>
        <dbReference type="Proteomes" id="UP001143910"/>
    </source>
</evidence>
<name>A0ACC1MY07_9HYPO</name>
<sequence length="112" mass="12440">MTHIDDPVPRLPPMIFNYRHTGPEYWLSNGGAMQDKYQPSDVKICPGIANTQCNAGTLGFDVLAHLHYLTDTSDCGPIGISWKRNGPSDEELKQRLTKWSQQDQALVKGGKA</sequence>
<organism evidence="1 2">
    <name type="scientific">Zarea fungicola</name>
    <dbReference type="NCBI Taxonomy" id="93591"/>
    <lineage>
        <taxon>Eukaryota</taxon>
        <taxon>Fungi</taxon>
        <taxon>Dikarya</taxon>
        <taxon>Ascomycota</taxon>
        <taxon>Pezizomycotina</taxon>
        <taxon>Sordariomycetes</taxon>
        <taxon>Hypocreomycetidae</taxon>
        <taxon>Hypocreales</taxon>
        <taxon>Cordycipitaceae</taxon>
        <taxon>Zarea</taxon>
    </lineage>
</organism>
<comment type="caution">
    <text evidence="1">The sequence shown here is derived from an EMBL/GenBank/DDBJ whole genome shotgun (WGS) entry which is preliminary data.</text>
</comment>
<protein>
    <submittedName>
        <fullName evidence="1">Uncharacterized protein</fullName>
    </submittedName>
</protein>
<accession>A0ACC1MY07</accession>
<proteinExistence type="predicted"/>
<reference evidence="1" key="1">
    <citation type="submission" date="2022-08" db="EMBL/GenBank/DDBJ databases">
        <title>Genome Sequence of Lecanicillium fungicola.</title>
        <authorList>
            <person name="Buettner E."/>
        </authorList>
    </citation>
    <scope>NUCLEOTIDE SEQUENCE</scope>
    <source>
        <strain evidence="1">Babe33</strain>
    </source>
</reference>
<evidence type="ECO:0000313" key="1">
    <source>
        <dbReference type="EMBL" id="KAJ2971699.1"/>
    </source>
</evidence>
<keyword evidence="2" id="KW-1185">Reference proteome</keyword>